<dbReference type="PANTHER" id="PTHR22550">
    <property type="entry name" value="SPORE GERMINATION PROTEIN"/>
    <property type="match status" value="1"/>
</dbReference>
<organism evidence="7 8">
    <name type="scientific">Mycobacterium ahvazicum</name>
    <dbReference type="NCBI Taxonomy" id="1964395"/>
    <lineage>
        <taxon>Bacteria</taxon>
        <taxon>Bacillati</taxon>
        <taxon>Actinomycetota</taxon>
        <taxon>Actinomycetes</taxon>
        <taxon>Mycobacteriales</taxon>
        <taxon>Mycobacteriaceae</taxon>
        <taxon>Mycobacterium</taxon>
        <taxon>Mycobacterium simiae complex</taxon>
    </lineage>
</organism>
<dbReference type="Pfam" id="PF13519">
    <property type="entry name" value="VWA_2"/>
    <property type="match status" value="1"/>
</dbReference>
<feature type="transmembrane region" description="Helical" evidence="5">
    <location>
        <begin position="311"/>
        <end position="330"/>
    </location>
</feature>
<dbReference type="Gene3D" id="3.40.50.410">
    <property type="entry name" value="von Willebrand factor, type A domain"/>
    <property type="match status" value="1"/>
</dbReference>
<name>A0A2K4Y6P3_9MYCO</name>
<proteinExistence type="predicted"/>
<evidence type="ECO:0000256" key="4">
    <source>
        <dbReference type="ARBA" id="ARBA00023136"/>
    </source>
</evidence>
<comment type="caution">
    <text evidence="7">The sequence shown here is derived from an EMBL/GenBank/DDBJ whole genome shotgun (WGS) entry which is preliminary data.</text>
</comment>
<evidence type="ECO:0000256" key="1">
    <source>
        <dbReference type="ARBA" id="ARBA00022475"/>
    </source>
</evidence>
<feature type="transmembrane region" description="Helical" evidence="5">
    <location>
        <begin position="68"/>
        <end position="87"/>
    </location>
</feature>
<dbReference type="PROSITE" id="PS50234">
    <property type="entry name" value="VWFA"/>
    <property type="match status" value="1"/>
</dbReference>
<protein>
    <submittedName>
        <fullName evidence="7">VWA domain-containing protein</fullName>
    </submittedName>
</protein>
<dbReference type="AlphaFoldDB" id="A0A2K4Y6P3"/>
<dbReference type="PANTHER" id="PTHR22550:SF5">
    <property type="entry name" value="LEUCINE ZIPPER PROTEIN 4"/>
    <property type="match status" value="1"/>
</dbReference>
<evidence type="ECO:0000256" key="2">
    <source>
        <dbReference type="ARBA" id="ARBA00022692"/>
    </source>
</evidence>
<dbReference type="SUPFAM" id="SSF53300">
    <property type="entry name" value="vWA-like"/>
    <property type="match status" value="1"/>
</dbReference>
<evidence type="ECO:0000256" key="5">
    <source>
        <dbReference type="SAM" id="Phobius"/>
    </source>
</evidence>
<sequence length="336" mass="35730">VSECPLYLRVSLPVIGPLPVYGFQRPALLLFGLIPLVLLAVYVVVAARQRRRLRRYTEAEVPQSPWRHLPIAVSLLSLALLTIALGTPTHDMKIPRNRAVVMLVIDMSQSMRATDVEPSRLKAAEEAASKFAAALTPGINLGLVGFAGTPYLLVPPTPQHQATIDALPKLQFGDGTATGEAIYTALHAIEATNTTGGDTPPPARIVLLSDGGENRPTDPSDPHDGVYTASRLAKDQGVPISTISFGTKSGSISLDGVQVNVPVSTDQMKKVAQLAGGQAYTASNLDELTKDYQAIQKEIGYRTVPGPGGSGWLRLGVLTALIATVLALLINRRLPT</sequence>
<keyword evidence="2 5" id="KW-0812">Transmembrane</keyword>
<keyword evidence="4 5" id="KW-0472">Membrane</keyword>
<dbReference type="Proteomes" id="UP000236318">
    <property type="component" value="Unassembled WGS sequence"/>
</dbReference>
<feature type="transmembrane region" description="Helical" evidence="5">
    <location>
        <begin position="27"/>
        <end position="47"/>
    </location>
</feature>
<dbReference type="InterPro" id="IPR036465">
    <property type="entry name" value="vWFA_dom_sf"/>
</dbReference>
<dbReference type="InterPro" id="IPR050768">
    <property type="entry name" value="UPF0353/GerABKA_families"/>
</dbReference>
<evidence type="ECO:0000313" key="7">
    <source>
        <dbReference type="EMBL" id="SOX52458.1"/>
    </source>
</evidence>
<keyword evidence="8" id="KW-1185">Reference proteome</keyword>
<reference evidence="7" key="1">
    <citation type="submission" date="2018-01" db="EMBL/GenBank/DDBJ databases">
        <authorList>
            <consortium name="Urmite Genomes"/>
        </authorList>
    </citation>
    <scope>NUCLEOTIDE SEQUENCE [LARGE SCALE GENOMIC DNA]</scope>
    <source>
        <strain evidence="7">AFP003</strain>
    </source>
</reference>
<dbReference type="NCBIfam" id="NF010238">
    <property type="entry name" value="PRK13685.1"/>
    <property type="match status" value="1"/>
</dbReference>
<evidence type="ECO:0000259" key="6">
    <source>
        <dbReference type="PROSITE" id="PS50234"/>
    </source>
</evidence>
<keyword evidence="3 5" id="KW-1133">Transmembrane helix</keyword>
<dbReference type="SMART" id="SM00327">
    <property type="entry name" value="VWA"/>
    <property type="match status" value="1"/>
</dbReference>
<accession>A0A2K4Y6P3</accession>
<dbReference type="InterPro" id="IPR002035">
    <property type="entry name" value="VWF_A"/>
</dbReference>
<feature type="domain" description="VWFA" evidence="6">
    <location>
        <begin position="100"/>
        <end position="299"/>
    </location>
</feature>
<keyword evidence="1" id="KW-1003">Cell membrane</keyword>
<feature type="non-terminal residue" evidence="7">
    <location>
        <position position="1"/>
    </location>
</feature>
<gene>
    <name evidence="7" type="ORF">MAAFP003_1124</name>
</gene>
<evidence type="ECO:0000256" key="3">
    <source>
        <dbReference type="ARBA" id="ARBA00022989"/>
    </source>
</evidence>
<dbReference type="EMBL" id="FXEG02000002">
    <property type="protein sequence ID" value="SOX52458.1"/>
    <property type="molecule type" value="Genomic_DNA"/>
</dbReference>
<evidence type="ECO:0000313" key="8">
    <source>
        <dbReference type="Proteomes" id="UP000236318"/>
    </source>
</evidence>